<protein>
    <submittedName>
        <fullName evidence="1">Uncharacterized protein</fullName>
    </submittedName>
</protein>
<sequence>VGGNHGTIINENPAWTIGQIDGALYFGGGAGDYVDCGNDSSLNRTNNFSISMWFNLPNTGQAMLICKGNVPAYQSGGAYTI</sequence>
<organism evidence="1">
    <name type="scientific">marine sediment metagenome</name>
    <dbReference type="NCBI Taxonomy" id="412755"/>
    <lineage>
        <taxon>unclassified sequences</taxon>
        <taxon>metagenomes</taxon>
        <taxon>ecological metagenomes</taxon>
    </lineage>
</organism>
<dbReference type="InterPro" id="IPR013320">
    <property type="entry name" value="ConA-like_dom_sf"/>
</dbReference>
<accession>X0TDT0</accession>
<feature type="non-terminal residue" evidence="1">
    <location>
        <position position="81"/>
    </location>
</feature>
<gene>
    <name evidence="1" type="ORF">S01H1_24181</name>
</gene>
<evidence type="ECO:0000313" key="1">
    <source>
        <dbReference type="EMBL" id="GAF91688.1"/>
    </source>
</evidence>
<dbReference type="SUPFAM" id="SSF49899">
    <property type="entry name" value="Concanavalin A-like lectins/glucanases"/>
    <property type="match status" value="1"/>
</dbReference>
<comment type="caution">
    <text evidence="1">The sequence shown here is derived from an EMBL/GenBank/DDBJ whole genome shotgun (WGS) entry which is preliminary data.</text>
</comment>
<proteinExistence type="predicted"/>
<dbReference type="Gene3D" id="2.60.120.200">
    <property type="match status" value="1"/>
</dbReference>
<name>X0TDT0_9ZZZZ</name>
<reference evidence="1" key="1">
    <citation type="journal article" date="2014" name="Front. Microbiol.">
        <title>High frequency of phylogenetically diverse reductive dehalogenase-homologous genes in deep subseafloor sedimentary metagenomes.</title>
        <authorList>
            <person name="Kawai M."/>
            <person name="Futagami T."/>
            <person name="Toyoda A."/>
            <person name="Takaki Y."/>
            <person name="Nishi S."/>
            <person name="Hori S."/>
            <person name="Arai W."/>
            <person name="Tsubouchi T."/>
            <person name="Morono Y."/>
            <person name="Uchiyama I."/>
            <person name="Ito T."/>
            <person name="Fujiyama A."/>
            <person name="Inagaki F."/>
            <person name="Takami H."/>
        </authorList>
    </citation>
    <scope>NUCLEOTIDE SEQUENCE</scope>
    <source>
        <strain evidence="1">Expedition CK06-06</strain>
    </source>
</reference>
<feature type="non-terminal residue" evidence="1">
    <location>
        <position position="1"/>
    </location>
</feature>
<dbReference type="EMBL" id="BARS01014261">
    <property type="protein sequence ID" value="GAF91688.1"/>
    <property type="molecule type" value="Genomic_DNA"/>
</dbReference>
<dbReference type="AlphaFoldDB" id="X0TDT0"/>